<keyword evidence="1" id="KW-0812">Transmembrane</keyword>
<feature type="transmembrane region" description="Helical" evidence="1">
    <location>
        <begin position="12"/>
        <end position="30"/>
    </location>
</feature>
<proteinExistence type="predicted"/>
<gene>
    <name evidence="2" type="ORF">ACFS1K_02900</name>
</gene>
<dbReference type="RefSeq" id="WP_251806895.1">
    <property type="nucleotide sequence ID" value="NZ_CP166679.1"/>
</dbReference>
<sequence length="48" mass="5722">MSKKMKEFIKLQSVVIIVYMLVIPFLFSGFNKDKTEEYLHVLEHNGYL</sequence>
<reference evidence="3" key="1">
    <citation type="journal article" date="2019" name="Int. J. Syst. Evol. Microbiol.">
        <title>The Global Catalogue of Microorganisms (GCM) 10K type strain sequencing project: providing services to taxonomists for standard genome sequencing and annotation.</title>
        <authorList>
            <consortium name="The Broad Institute Genomics Platform"/>
            <consortium name="The Broad Institute Genome Sequencing Center for Infectious Disease"/>
            <person name="Wu L."/>
            <person name="Ma J."/>
        </authorList>
    </citation>
    <scope>NUCLEOTIDE SEQUENCE [LARGE SCALE GENOMIC DNA]</scope>
    <source>
        <strain evidence="3">KCTC 52924</strain>
    </source>
</reference>
<evidence type="ECO:0000256" key="1">
    <source>
        <dbReference type="SAM" id="Phobius"/>
    </source>
</evidence>
<name>A0ABW5VB24_9FLAO</name>
<keyword evidence="3" id="KW-1185">Reference proteome</keyword>
<dbReference type="Proteomes" id="UP001597532">
    <property type="component" value="Unassembled WGS sequence"/>
</dbReference>
<evidence type="ECO:0000313" key="2">
    <source>
        <dbReference type="EMBL" id="MFD2788703.1"/>
    </source>
</evidence>
<dbReference type="EMBL" id="JBHUOK010000004">
    <property type="protein sequence ID" value="MFD2788703.1"/>
    <property type="molecule type" value="Genomic_DNA"/>
</dbReference>
<protein>
    <submittedName>
        <fullName evidence="2">Uncharacterized protein</fullName>
    </submittedName>
</protein>
<comment type="caution">
    <text evidence="2">The sequence shown here is derived from an EMBL/GenBank/DDBJ whole genome shotgun (WGS) entry which is preliminary data.</text>
</comment>
<organism evidence="2 3">
    <name type="scientific">Arenibacter antarcticus</name>
    <dbReference type="NCBI Taxonomy" id="2040469"/>
    <lineage>
        <taxon>Bacteria</taxon>
        <taxon>Pseudomonadati</taxon>
        <taxon>Bacteroidota</taxon>
        <taxon>Flavobacteriia</taxon>
        <taxon>Flavobacteriales</taxon>
        <taxon>Flavobacteriaceae</taxon>
        <taxon>Arenibacter</taxon>
    </lineage>
</organism>
<keyword evidence="1" id="KW-0472">Membrane</keyword>
<evidence type="ECO:0000313" key="3">
    <source>
        <dbReference type="Proteomes" id="UP001597532"/>
    </source>
</evidence>
<keyword evidence="1" id="KW-1133">Transmembrane helix</keyword>
<accession>A0ABW5VB24</accession>